<keyword evidence="4 10" id="KW-1133">Transmembrane helix</keyword>
<evidence type="ECO:0000256" key="4">
    <source>
        <dbReference type="ARBA" id="ARBA00022989"/>
    </source>
</evidence>
<keyword evidence="7" id="KW-0675">Receptor</keyword>
<protein>
    <recommendedName>
        <fullName evidence="11">G-protein coupled receptors family 1 profile domain-containing protein</fullName>
    </recommendedName>
</protein>
<evidence type="ECO:0000256" key="6">
    <source>
        <dbReference type="ARBA" id="ARBA00023136"/>
    </source>
</evidence>
<feature type="transmembrane region" description="Helical" evidence="10">
    <location>
        <begin position="198"/>
        <end position="214"/>
    </location>
</feature>
<feature type="domain" description="G-protein coupled receptors family 1 profile" evidence="11">
    <location>
        <begin position="47"/>
        <end position="306"/>
    </location>
</feature>
<feature type="transmembrane region" description="Helical" evidence="10">
    <location>
        <begin position="118"/>
        <end position="139"/>
    </location>
</feature>
<dbReference type="SUPFAM" id="SSF81321">
    <property type="entry name" value="Family A G protein-coupled receptor-like"/>
    <property type="match status" value="1"/>
</dbReference>
<proteinExistence type="predicted"/>
<evidence type="ECO:0000313" key="13">
    <source>
        <dbReference type="Proteomes" id="UP001159427"/>
    </source>
</evidence>
<evidence type="ECO:0000256" key="3">
    <source>
        <dbReference type="ARBA" id="ARBA00022692"/>
    </source>
</evidence>
<evidence type="ECO:0000256" key="9">
    <source>
        <dbReference type="ARBA" id="ARBA00023224"/>
    </source>
</evidence>
<dbReference type="PANTHER" id="PTHR24246">
    <property type="entry name" value="OLFACTORY RECEPTOR AND ADENOSINE RECEPTOR"/>
    <property type="match status" value="1"/>
</dbReference>
<sequence>MNNTTISLPREHFPLPQEIASFIETLNLVYLVSGIYIGLIAVITVFGNGLLLLAIIKDPFQSFRTPMTVFVVGLAMTDGFTGLIVDPLTAFISIASYLNLFRSNNPAILKLLEDCLKVISYVSFFAMNASFQILLALTFCQYLAISFPHKHRTFVTRRNAMIAVGAIVVYCIIFSLLLEYKVPSKVKLEIDVNLNTNIVLVALIMCHVLLYRAYRVHLNRVSNLDENDAARKRRREQQRQFTSANLLLVTFLVLFTLPSVILWNLRLYKYNDRNSLSLSQDFRIKLAEVVTVNVLVLKFALDPFIYAWRLSKYRQAITSIIRCNSVAHEIDGSSSLRTISTFETEGNCGNYRGNPSQDGSVAICLTGKH</sequence>
<gene>
    <name evidence="12" type="ORF">PEVE_00009912</name>
</gene>
<dbReference type="EMBL" id="CALNXI010001692">
    <property type="protein sequence ID" value="CAH3175097.1"/>
    <property type="molecule type" value="Genomic_DNA"/>
</dbReference>
<dbReference type="PRINTS" id="PR00237">
    <property type="entry name" value="GPCRRHODOPSN"/>
</dbReference>
<dbReference type="PROSITE" id="PS50262">
    <property type="entry name" value="G_PROTEIN_RECEP_F1_2"/>
    <property type="match status" value="1"/>
</dbReference>
<dbReference type="Proteomes" id="UP001159427">
    <property type="component" value="Unassembled WGS sequence"/>
</dbReference>
<keyword evidence="8" id="KW-0325">Glycoprotein</keyword>
<reference evidence="12 13" key="1">
    <citation type="submission" date="2022-05" db="EMBL/GenBank/DDBJ databases">
        <authorList>
            <consortium name="Genoscope - CEA"/>
            <person name="William W."/>
        </authorList>
    </citation>
    <scope>NUCLEOTIDE SEQUENCE [LARGE SCALE GENOMIC DNA]</scope>
</reference>
<feature type="transmembrane region" description="Helical" evidence="10">
    <location>
        <begin position="286"/>
        <end position="308"/>
    </location>
</feature>
<dbReference type="Gene3D" id="1.20.1070.10">
    <property type="entry name" value="Rhodopsin 7-helix transmembrane proteins"/>
    <property type="match status" value="1"/>
</dbReference>
<evidence type="ECO:0000256" key="2">
    <source>
        <dbReference type="ARBA" id="ARBA00022475"/>
    </source>
</evidence>
<dbReference type="InterPro" id="IPR000276">
    <property type="entry name" value="GPCR_Rhodpsn"/>
</dbReference>
<evidence type="ECO:0000259" key="11">
    <source>
        <dbReference type="PROSITE" id="PS50262"/>
    </source>
</evidence>
<dbReference type="CDD" id="cd00637">
    <property type="entry name" value="7tm_classA_rhodopsin-like"/>
    <property type="match status" value="1"/>
</dbReference>
<comment type="subcellular location">
    <subcellularLocation>
        <location evidence="1">Cell membrane</location>
        <topology evidence="1">Multi-pass membrane protein</topology>
    </subcellularLocation>
</comment>
<keyword evidence="9" id="KW-0807">Transducer</keyword>
<feature type="transmembrane region" description="Helical" evidence="10">
    <location>
        <begin position="241"/>
        <end position="266"/>
    </location>
</feature>
<evidence type="ECO:0000256" key="8">
    <source>
        <dbReference type="ARBA" id="ARBA00023180"/>
    </source>
</evidence>
<keyword evidence="13" id="KW-1185">Reference proteome</keyword>
<dbReference type="InterPro" id="IPR017452">
    <property type="entry name" value="GPCR_Rhodpsn_7TM"/>
</dbReference>
<feature type="transmembrane region" description="Helical" evidence="10">
    <location>
        <begin position="160"/>
        <end position="178"/>
    </location>
</feature>
<dbReference type="Pfam" id="PF00001">
    <property type="entry name" value="7tm_1"/>
    <property type="match status" value="1"/>
</dbReference>
<name>A0ABN8R6T6_9CNID</name>
<evidence type="ECO:0000256" key="5">
    <source>
        <dbReference type="ARBA" id="ARBA00023040"/>
    </source>
</evidence>
<comment type="caution">
    <text evidence="12">The sequence shown here is derived from an EMBL/GenBank/DDBJ whole genome shotgun (WGS) entry which is preliminary data.</text>
</comment>
<evidence type="ECO:0000256" key="10">
    <source>
        <dbReference type="SAM" id="Phobius"/>
    </source>
</evidence>
<feature type="transmembrane region" description="Helical" evidence="10">
    <location>
        <begin position="68"/>
        <end position="98"/>
    </location>
</feature>
<evidence type="ECO:0000256" key="1">
    <source>
        <dbReference type="ARBA" id="ARBA00004651"/>
    </source>
</evidence>
<feature type="transmembrane region" description="Helical" evidence="10">
    <location>
        <begin position="35"/>
        <end position="56"/>
    </location>
</feature>
<evidence type="ECO:0000256" key="7">
    <source>
        <dbReference type="ARBA" id="ARBA00023170"/>
    </source>
</evidence>
<evidence type="ECO:0000313" key="12">
    <source>
        <dbReference type="EMBL" id="CAH3175097.1"/>
    </source>
</evidence>
<keyword evidence="6 10" id="KW-0472">Membrane</keyword>
<organism evidence="12 13">
    <name type="scientific">Porites evermanni</name>
    <dbReference type="NCBI Taxonomy" id="104178"/>
    <lineage>
        <taxon>Eukaryota</taxon>
        <taxon>Metazoa</taxon>
        <taxon>Cnidaria</taxon>
        <taxon>Anthozoa</taxon>
        <taxon>Hexacorallia</taxon>
        <taxon>Scleractinia</taxon>
        <taxon>Fungiina</taxon>
        <taxon>Poritidae</taxon>
        <taxon>Porites</taxon>
    </lineage>
</organism>
<accession>A0ABN8R6T6</accession>
<keyword evidence="3 10" id="KW-0812">Transmembrane</keyword>
<keyword evidence="2" id="KW-1003">Cell membrane</keyword>
<dbReference type="PANTHER" id="PTHR24246:SF27">
    <property type="entry name" value="ADENOSINE RECEPTOR, ISOFORM A"/>
    <property type="match status" value="1"/>
</dbReference>
<keyword evidence="5" id="KW-0297">G-protein coupled receptor</keyword>